<sequence>MVVSSRKHSSGSSRFTWRFPLLWKPRKQITWFQVSSYLLFCTFFIKNSMNFIGSSGTISSLLNL</sequence>
<evidence type="ECO:0000313" key="2">
    <source>
        <dbReference type="Proteomes" id="UP000186922"/>
    </source>
</evidence>
<protein>
    <submittedName>
        <fullName evidence="1">Uncharacterized protein</fullName>
    </submittedName>
</protein>
<dbReference type="Proteomes" id="UP000186922">
    <property type="component" value="Unassembled WGS sequence"/>
</dbReference>
<dbReference type="AlphaFoldDB" id="A0A1D1V127"/>
<comment type="caution">
    <text evidence="1">The sequence shown here is derived from an EMBL/GenBank/DDBJ whole genome shotgun (WGS) entry which is preliminary data.</text>
</comment>
<accession>A0A1D1V127</accession>
<dbReference type="EMBL" id="BDGG01000002">
    <property type="protein sequence ID" value="GAU93662.1"/>
    <property type="molecule type" value="Genomic_DNA"/>
</dbReference>
<gene>
    <name evidence="1" type="primary">RvY_05564-1</name>
    <name evidence="1" type="synonym">RvY_05564.1</name>
    <name evidence="1" type="ORF">RvY_05564</name>
</gene>
<organism evidence="1 2">
    <name type="scientific">Ramazzottius varieornatus</name>
    <name type="common">Water bear</name>
    <name type="synonym">Tardigrade</name>
    <dbReference type="NCBI Taxonomy" id="947166"/>
    <lineage>
        <taxon>Eukaryota</taxon>
        <taxon>Metazoa</taxon>
        <taxon>Ecdysozoa</taxon>
        <taxon>Tardigrada</taxon>
        <taxon>Eutardigrada</taxon>
        <taxon>Parachela</taxon>
        <taxon>Hypsibioidea</taxon>
        <taxon>Ramazzottiidae</taxon>
        <taxon>Ramazzottius</taxon>
    </lineage>
</organism>
<proteinExistence type="predicted"/>
<evidence type="ECO:0000313" key="1">
    <source>
        <dbReference type="EMBL" id="GAU93662.1"/>
    </source>
</evidence>
<name>A0A1D1V127_RAMVA</name>
<keyword evidence="2" id="KW-1185">Reference proteome</keyword>
<reference evidence="1 2" key="1">
    <citation type="journal article" date="2016" name="Nat. Commun.">
        <title>Extremotolerant tardigrade genome and improved radiotolerance of human cultured cells by tardigrade-unique protein.</title>
        <authorList>
            <person name="Hashimoto T."/>
            <person name="Horikawa D.D."/>
            <person name="Saito Y."/>
            <person name="Kuwahara H."/>
            <person name="Kozuka-Hata H."/>
            <person name="Shin-I T."/>
            <person name="Minakuchi Y."/>
            <person name="Ohishi K."/>
            <person name="Motoyama A."/>
            <person name="Aizu T."/>
            <person name="Enomoto A."/>
            <person name="Kondo K."/>
            <person name="Tanaka S."/>
            <person name="Hara Y."/>
            <person name="Koshikawa S."/>
            <person name="Sagara H."/>
            <person name="Miura T."/>
            <person name="Yokobori S."/>
            <person name="Miyagawa K."/>
            <person name="Suzuki Y."/>
            <person name="Kubo T."/>
            <person name="Oyama M."/>
            <person name="Kohara Y."/>
            <person name="Fujiyama A."/>
            <person name="Arakawa K."/>
            <person name="Katayama T."/>
            <person name="Toyoda A."/>
            <person name="Kunieda T."/>
        </authorList>
    </citation>
    <scope>NUCLEOTIDE SEQUENCE [LARGE SCALE GENOMIC DNA]</scope>
    <source>
        <strain evidence="1 2">YOKOZUNA-1</strain>
    </source>
</reference>